<dbReference type="InterPro" id="IPR004843">
    <property type="entry name" value="Calcineurin-like_PHP"/>
</dbReference>
<dbReference type="InterPro" id="IPR003961">
    <property type="entry name" value="FN3_dom"/>
</dbReference>
<gene>
    <name evidence="5" type="ORF">HMPREF1650_13505</name>
</gene>
<dbReference type="InterPro" id="IPR006311">
    <property type="entry name" value="TAT_signal"/>
</dbReference>
<dbReference type="PANTHER" id="PTHR43143:SF1">
    <property type="entry name" value="SERINE_THREONINE-PROTEIN PHOSPHATASE CPPED1"/>
    <property type="match status" value="1"/>
</dbReference>
<proteinExistence type="predicted"/>
<dbReference type="Pfam" id="PF00149">
    <property type="entry name" value="Metallophos"/>
    <property type="match status" value="1"/>
</dbReference>
<organism evidence="5 6">
    <name type="scientific">Corynebacterium freneyi DNF00450</name>
    <dbReference type="NCBI Taxonomy" id="1287475"/>
    <lineage>
        <taxon>Bacteria</taxon>
        <taxon>Bacillati</taxon>
        <taxon>Actinomycetota</taxon>
        <taxon>Actinomycetes</taxon>
        <taxon>Mycobacteriales</taxon>
        <taxon>Corynebacteriaceae</taxon>
        <taxon>Corynebacterium</taxon>
    </lineage>
</organism>
<sequence>MTISRRAFLSAATLAAGSLVLARPASALPEGLPPGMMPGSLDPATIEGGIQAADLEVATVTDTSVAFTWATYAPGVLTPYGLAQPTVNAGEEVLIGPADGGAMTVVHADDTPRGYHHVIVDGLEPGRAYRFECRSNGVRAVPSLATTHRPSSPEMTGTFTTLTPPPGRSLGTIAITNDTHIGKPYHDGIKIEGIGLREAEGARRFPTMQLEELLAGVAGTSAAAIVVNGDCTDGNSAEQAAEFKRIMDGFGARNSRWFATRGNHDNYEPGSTSARGDMAEVPDHFGTVGPARQQHWAARIGELRLIGIDSSTVHDDGGYISPEQLDAVHAELLADADRPTFVFAHHPITRDAAYTNAGGPGFIVPEDQARRLQDSLAATPGAAAMFAGHTHRTRRGRADVGHVDFCERGACLGYPGGYTLLDVREGGYMVTFHRTPARESLDWSARTRWSLLGFEPEYMLGSVEDRNYSVHRGF</sequence>
<feature type="compositionally biased region" description="Low complexity" evidence="2">
    <location>
        <begin position="153"/>
        <end position="162"/>
    </location>
</feature>
<dbReference type="SUPFAM" id="SSF49363">
    <property type="entry name" value="Purple acid phosphatase, N-terminal domain"/>
    <property type="match status" value="1"/>
</dbReference>
<protein>
    <recommendedName>
        <fullName evidence="4">Calcineurin-like phosphoesterase domain-containing protein</fullName>
    </recommendedName>
</protein>
<dbReference type="GO" id="GO:0046872">
    <property type="term" value="F:metal ion binding"/>
    <property type="evidence" value="ECO:0007669"/>
    <property type="project" value="InterPro"/>
</dbReference>
<dbReference type="AlphaFoldDB" id="A0A096A1P8"/>
<evidence type="ECO:0000259" key="4">
    <source>
        <dbReference type="Pfam" id="PF00149"/>
    </source>
</evidence>
<comment type="caution">
    <text evidence="5">The sequence shown here is derived from an EMBL/GenBank/DDBJ whole genome shotgun (WGS) entry which is preliminary data.</text>
</comment>
<dbReference type="EMBL" id="JRNE01000090">
    <property type="protein sequence ID" value="KGF14759.1"/>
    <property type="molecule type" value="Genomic_DNA"/>
</dbReference>
<evidence type="ECO:0000313" key="5">
    <source>
        <dbReference type="EMBL" id="KGF14759.1"/>
    </source>
</evidence>
<dbReference type="InterPro" id="IPR051918">
    <property type="entry name" value="STPP_CPPED1"/>
</dbReference>
<evidence type="ECO:0000256" key="1">
    <source>
        <dbReference type="ARBA" id="ARBA00022729"/>
    </source>
</evidence>
<dbReference type="GO" id="GO:0003993">
    <property type="term" value="F:acid phosphatase activity"/>
    <property type="evidence" value="ECO:0007669"/>
    <property type="project" value="InterPro"/>
</dbReference>
<dbReference type="SUPFAM" id="SSF56300">
    <property type="entry name" value="Metallo-dependent phosphatases"/>
    <property type="match status" value="1"/>
</dbReference>
<dbReference type="Gene3D" id="3.60.21.10">
    <property type="match status" value="1"/>
</dbReference>
<dbReference type="Proteomes" id="UP000029548">
    <property type="component" value="Unassembled WGS sequence"/>
</dbReference>
<feature type="signal peptide" evidence="3">
    <location>
        <begin position="1"/>
        <end position="27"/>
    </location>
</feature>
<evidence type="ECO:0000256" key="2">
    <source>
        <dbReference type="SAM" id="MobiDB-lite"/>
    </source>
</evidence>
<dbReference type="eggNOG" id="COG1409">
    <property type="taxonomic scope" value="Bacteria"/>
</dbReference>
<reference evidence="5 6" key="1">
    <citation type="submission" date="2014-07" db="EMBL/GenBank/DDBJ databases">
        <authorList>
            <person name="McCorrison J."/>
            <person name="Sanka R."/>
            <person name="Torralba M."/>
            <person name="Gillis M."/>
            <person name="Haft D.H."/>
            <person name="Methe B."/>
            <person name="Sutton G."/>
            <person name="Nelson K.E."/>
        </authorList>
    </citation>
    <scope>NUCLEOTIDE SEQUENCE [LARGE SCALE GENOMIC DNA]</scope>
    <source>
        <strain evidence="5 6">DNF00450</strain>
    </source>
</reference>
<feature type="chain" id="PRO_5001924150" description="Calcineurin-like phosphoesterase domain-containing protein" evidence="3">
    <location>
        <begin position="28"/>
        <end position="474"/>
    </location>
</feature>
<name>A0A096A1P8_9CORY</name>
<dbReference type="RefSeq" id="WP_035124199.1">
    <property type="nucleotide sequence ID" value="NZ_JRNE01000090.1"/>
</dbReference>
<dbReference type="PROSITE" id="PS51318">
    <property type="entry name" value="TAT"/>
    <property type="match status" value="1"/>
</dbReference>
<dbReference type="CDD" id="cd00063">
    <property type="entry name" value="FN3"/>
    <property type="match status" value="1"/>
</dbReference>
<keyword evidence="1 3" id="KW-0732">Signal</keyword>
<evidence type="ECO:0000313" key="6">
    <source>
        <dbReference type="Proteomes" id="UP000029548"/>
    </source>
</evidence>
<dbReference type="PANTHER" id="PTHR43143">
    <property type="entry name" value="METALLOPHOSPHOESTERASE, CALCINEURIN SUPERFAMILY"/>
    <property type="match status" value="1"/>
</dbReference>
<accession>A0A096A1P8</accession>
<feature type="region of interest" description="Disordered" evidence="2">
    <location>
        <begin position="144"/>
        <end position="168"/>
    </location>
</feature>
<dbReference type="InterPro" id="IPR008963">
    <property type="entry name" value="Purple_acid_Pase-like_N"/>
</dbReference>
<dbReference type="InterPro" id="IPR029052">
    <property type="entry name" value="Metallo-depent_PP-like"/>
</dbReference>
<evidence type="ECO:0000256" key="3">
    <source>
        <dbReference type="SAM" id="SignalP"/>
    </source>
</evidence>
<feature type="domain" description="Calcineurin-like phosphoesterase" evidence="4">
    <location>
        <begin position="172"/>
        <end position="392"/>
    </location>
</feature>